<dbReference type="PROSITE" id="PS50956">
    <property type="entry name" value="HTH_ASNC_2"/>
    <property type="match status" value="1"/>
</dbReference>
<dbReference type="PANTHER" id="PTHR30154">
    <property type="entry name" value="LEUCINE-RESPONSIVE REGULATORY PROTEIN"/>
    <property type="match status" value="1"/>
</dbReference>
<evidence type="ECO:0000313" key="6">
    <source>
        <dbReference type="Proteomes" id="UP000295525"/>
    </source>
</evidence>
<dbReference type="SUPFAM" id="SSF54909">
    <property type="entry name" value="Dimeric alpha+beta barrel"/>
    <property type="match status" value="1"/>
</dbReference>
<dbReference type="Pfam" id="PF01037">
    <property type="entry name" value="AsnC_trans_reg"/>
    <property type="match status" value="1"/>
</dbReference>
<dbReference type="GO" id="GO:0006355">
    <property type="term" value="P:regulation of DNA-templated transcription"/>
    <property type="evidence" value="ECO:0007669"/>
    <property type="project" value="UniProtKB-ARBA"/>
</dbReference>
<dbReference type="InterPro" id="IPR000485">
    <property type="entry name" value="AsnC-type_HTH_dom"/>
</dbReference>
<dbReference type="GO" id="GO:0043200">
    <property type="term" value="P:response to amino acid"/>
    <property type="evidence" value="ECO:0007669"/>
    <property type="project" value="TreeGrafter"/>
</dbReference>
<accession>A0A4R3MDU8</accession>
<dbReference type="OrthoDB" id="9809462at2"/>
<dbReference type="GO" id="GO:0043565">
    <property type="term" value="F:sequence-specific DNA binding"/>
    <property type="evidence" value="ECO:0007669"/>
    <property type="project" value="InterPro"/>
</dbReference>
<dbReference type="FunFam" id="1.10.10.10:FF:000186">
    <property type="entry name" value="AsnC family transcriptional regulator"/>
    <property type="match status" value="1"/>
</dbReference>
<organism evidence="5 6">
    <name type="scientific">Paralcaligenes ureilyticus</name>
    <dbReference type="NCBI Taxonomy" id="627131"/>
    <lineage>
        <taxon>Bacteria</taxon>
        <taxon>Pseudomonadati</taxon>
        <taxon>Pseudomonadota</taxon>
        <taxon>Betaproteobacteria</taxon>
        <taxon>Burkholderiales</taxon>
        <taxon>Alcaligenaceae</taxon>
        <taxon>Paralcaligenes</taxon>
    </lineage>
</organism>
<evidence type="ECO:0000256" key="2">
    <source>
        <dbReference type="ARBA" id="ARBA00023125"/>
    </source>
</evidence>
<feature type="domain" description="HTH asnC-type" evidence="4">
    <location>
        <begin position="12"/>
        <end position="73"/>
    </location>
</feature>
<dbReference type="Pfam" id="PF13412">
    <property type="entry name" value="HTH_24"/>
    <property type="match status" value="1"/>
</dbReference>
<keyword evidence="2" id="KW-0238">DNA-binding</keyword>
<dbReference type="SMART" id="SM00344">
    <property type="entry name" value="HTH_ASNC"/>
    <property type="match status" value="1"/>
</dbReference>
<evidence type="ECO:0000256" key="3">
    <source>
        <dbReference type="ARBA" id="ARBA00023163"/>
    </source>
</evidence>
<dbReference type="InterPro" id="IPR019888">
    <property type="entry name" value="Tscrpt_reg_AsnC-like"/>
</dbReference>
<dbReference type="PRINTS" id="PR00033">
    <property type="entry name" value="HTHASNC"/>
</dbReference>
<dbReference type="RefSeq" id="WP_132579876.1">
    <property type="nucleotide sequence ID" value="NZ_SMAJ01000002.1"/>
</dbReference>
<dbReference type="InterPro" id="IPR036388">
    <property type="entry name" value="WH-like_DNA-bd_sf"/>
</dbReference>
<dbReference type="InterPro" id="IPR011991">
    <property type="entry name" value="ArsR-like_HTH"/>
</dbReference>
<dbReference type="InterPro" id="IPR036390">
    <property type="entry name" value="WH_DNA-bd_sf"/>
</dbReference>
<dbReference type="Gene3D" id="1.10.10.10">
    <property type="entry name" value="Winged helix-like DNA-binding domain superfamily/Winged helix DNA-binding domain"/>
    <property type="match status" value="1"/>
</dbReference>
<keyword evidence="1" id="KW-0805">Transcription regulation</keyword>
<dbReference type="PANTHER" id="PTHR30154:SF53">
    <property type="entry name" value="HTH-TYPE TRANSCRIPTIONAL REGULATOR LRPC"/>
    <property type="match status" value="1"/>
</dbReference>
<dbReference type="SUPFAM" id="SSF46785">
    <property type="entry name" value="Winged helix' DNA-binding domain"/>
    <property type="match status" value="1"/>
</dbReference>
<protein>
    <submittedName>
        <fullName evidence="5">AsnC family transcriptional regulator</fullName>
    </submittedName>
</protein>
<name>A0A4R3MDU8_9BURK</name>
<sequence length="168" mass="18757">MYIEVFSLNSELDHYDSRILAELQSDARISMAELGRRVHLSQPAVTERVRKLESSGVITGYRATVNVNRLGYGIRAVMRVSRAEYARVVKLIGQTPEVINAYNITGEDSWLLEIAVIDVAHLDAVVTKFCILTETSTAIILNAARENYPILPARQENVKPLIKKTTTA</sequence>
<evidence type="ECO:0000256" key="1">
    <source>
        <dbReference type="ARBA" id="ARBA00023015"/>
    </source>
</evidence>
<gene>
    <name evidence="5" type="ORF">EDC26_102243</name>
</gene>
<dbReference type="EMBL" id="SMAJ01000002">
    <property type="protein sequence ID" value="TCT10287.1"/>
    <property type="molecule type" value="Genomic_DNA"/>
</dbReference>
<dbReference type="Gene3D" id="3.30.70.920">
    <property type="match status" value="1"/>
</dbReference>
<proteinExistence type="predicted"/>
<keyword evidence="3" id="KW-0804">Transcription</keyword>
<dbReference type="InterPro" id="IPR019887">
    <property type="entry name" value="Tscrpt_reg_AsnC/Lrp_C"/>
</dbReference>
<reference evidence="5 6" key="1">
    <citation type="submission" date="2019-03" db="EMBL/GenBank/DDBJ databases">
        <title>Genomic Encyclopedia of Type Strains, Phase IV (KMG-IV): sequencing the most valuable type-strain genomes for metagenomic binning, comparative biology and taxonomic classification.</title>
        <authorList>
            <person name="Goeker M."/>
        </authorList>
    </citation>
    <scope>NUCLEOTIDE SEQUENCE [LARGE SCALE GENOMIC DNA]</scope>
    <source>
        <strain evidence="5 6">DSM 24591</strain>
    </source>
</reference>
<keyword evidence="6" id="KW-1185">Reference proteome</keyword>
<evidence type="ECO:0000259" key="4">
    <source>
        <dbReference type="PROSITE" id="PS50956"/>
    </source>
</evidence>
<dbReference type="AlphaFoldDB" id="A0A4R3MDU8"/>
<dbReference type="InterPro" id="IPR011008">
    <property type="entry name" value="Dimeric_a/b-barrel"/>
</dbReference>
<dbReference type="GO" id="GO:0005829">
    <property type="term" value="C:cytosol"/>
    <property type="evidence" value="ECO:0007669"/>
    <property type="project" value="TreeGrafter"/>
</dbReference>
<comment type="caution">
    <text evidence="5">The sequence shown here is derived from an EMBL/GenBank/DDBJ whole genome shotgun (WGS) entry which is preliminary data.</text>
</comment>
<dbReference type="CDD" id="cd00090">
    <property type="entry name" value="HTH_ARSR"/>
    <property type="match status" value="1"/>
</dbReference>
<dbReference type="Proteomes" id="UP000295525">
    <property type="component" value="Unassembled WGS sequence"/>
</dbReference>
<evidence type="ECO:0000313" key="5">
    <source>
        <dbReference type="EMBL" id="TCT10287.1"/>
    </source>
</evidence>